<gene>
    <name evidence="2" type="ORF">SCLCIDRAFT_18811</name>
</gene>
<dbReference type="OrthoDB" id="2627755at2759"/>
<evidence type="ECO:0000313" key="3">
    <source>
        <dbReference type="Proteomes" id="UP000053989"/>
    </source>
</evidence>
<dbReference type="HOGENOM" id="CLU_1826429_0_0_1"/>
<dbReference type="InParanoid" id="A0A0C3AAH9"/>
<reference evidence="2 3" key="1">
    <citation type="submission" date="2014-04" db="EMBL/GenBank/DDBJ databases">
        <authorList>
            <consortium name="DOE Joint Genome Institute"/>
            <person name="Kuo A."/>
            <person name="Kohler A."/>
            <person name="Nagy L.G."/>
            <person name="Floudas D."/>
            <person name="Copeland A."/>
            <person name="Barry K.W."/>
            <person name="Cichocki N."/>
            <person name="Veneault-Fourrey C."/>
            <person name="LaButti K."/>
            <person name="Lindquist E.A."/>
            <person name="Lipzen A."/>
            <person name="Lundell T."/>
            <person name="Morin E."/>
            <person name="Murat C."/>
            <person name="Sun H."/>
            <person name="Tunlid A."/>
            <person name="Henrissat B."/>
            <person name="Grigoriev I.V."/>
            <person name="Hibbett D.S."/>
            <person name="Martin F."/>
            <person name="Nordberg H.P."/>
            <person name="Cantor M.N."/>
            <person name="Hua S.X."/>
        </authorList>
    </citation>
    <scope>NUCLEOTIDE SEQUENCE [LARGE SCALE GENOMIC DNA]</scope>
    <source>
        <strain evidence="2 3">Foug A</strain>
    </source>
</reference>
<dbReference type="Proteomes" id="UP000053989">
    <property type="component" value="Unassembled WGS sequence"/>
</dbReference>
<evidence type="ECO:0000313" key="2">
    <source>
        <dbReference type="EMBL" id="KIM70778.1"/>
    </source>
</evidence>
<accession>A0A0C3AAH9</accession>
<evidence type="ECO:0000259" key="1">
    <source>
        <dbReference type="Pfam" id="PF17667"/>
    </source>
</evidence>
<name>A0A0C3AAH9_9AGAM</name>
<feature type="domain" description="Fungal-type protein kinase" evidence="1">
    <location>
        <begin position="2"/>
        <end position="130"/>
    </location>
</feature>
<reference evidence="3" key="2">
    <citation type="submission" date="2015-01" db="EMBL/GenBank/DDBJ databases">
        <title>Evolutionary Origins and Diversification of the Mycorrhizal Mutualists.</title>
        <authorList>
            <consortium name="DOE Joint Genome Institute"/>
            <consortium name="Mycorrhizal Genomics Consortium"/>
            <person name="Kohler A."/>
            <person name="Kuo A."/>
            <person name="Nagy L.G."/>
            <person name="Floudas D."/>
            <person name="Copeland A."/>
            <person name="Barry K.W."/>
            <person name="Cichocki N."/>
            <person name="Veneault-Fourrey C."/>
            <person name="LaButti K."/>
            <person name="Lindquist E.A."/>
            <person name="Lipzen A."/>
            <person name="Lundell T."/>
            <person name="Morin E."/>
            <person name="Murat C."/>
            <person name="Riley R."/>
            <person name="Ohm R."/>
            <person name="Sun H."/>
            <person name="Tunlid A."/>
            <person name="Henrissat B."/>
            <person name="Grigoriev I.V."/>
            <person name="Hibbett D.S."/>
            <person name="Martin F."/>
        </authorList>
    </citation>
    <scope>NUCLEOTIDE SEQUENCE [LARGE SCALE GENOMIC DNA]</scope>
    <source>
        <strain evidence="3">Foug A</strain>
    </source>
</reference>
<keyword evidence="3" id="KW-1185">Reference proteome</keyword>
<organism evidence="2 3">
    <name type="scientific">Scleroderma citrinum Foug A</name>
    <dbReference type="NCBI Taxonomy" id="1036808"/>
    <lineage>
        <taxon>Eukaryota</taxon>
        <taxon>Fungi</taxon>
        <taxon>Dikarya</taxon>
        <taxon>Basidiomycota</taxon>
        <taxon>Agaricomycotina</taxon>
        <taxon>Agaricomycetes</taxon>
        <taxon>Agaricomycetidae</taxon>
        <taxon>Boletales</taxon>
        <taxon>Sclerodermatineae</taxon>
        <taxon>Sclerodermataceae</taxon>
        <taxon>Scleroderma</taxon>
    </lineage>
</organism>
<dbReference type="EMBL" id="KN822004">
    <property type="protein sequence ID" value="KIM70778.1"/>
    <property type="molecule type" value="Genomic_DNA"/>
</dbReference>
<protein>
    <recommendedName>
        <fullName evidence="1">Fungal-type protein kinase domain-containing protein</fullName>
    </recommendedName>
</protein>
<sequence length="141" mass="15806">MDNLKKSFIEVAGKTAFLLYAQDIRHAAPSIQILGEDIVLTIFDWGGSLSTAPFSIHEDPEFFLRLLVSLSTSPLHKIGFDESVIWDEKLKKKRMLVTWTGGGKTENEIILEQVIFIADSLLGHGTTVWGGLMCVTWPTWE</sequence>
<proteinExistence type="predicted"/>
<dbReference type="InterPro" id="IPR040976">
    <property type="entry name" value="Pkinase_fungal"/>
</dbReference>
<dbReference type="AlphaFoldDB" id="A0A0C3AAH9"/>
<dbReference type="Pfam" id="PF17667">
    <property type="entry name" value="Pkinase_fungal"/>
    <property type="match status" value="1"/>
</dbReference>